<dbReference type="Proteomes" id="UP001208689">
    <property type="component" value="Chromosome"/>
</dbReference>
<organism evidence="1 2">
    <name type="scientific">Candidatus Lokiarchaeum ossiferum</name>
    <dbReference type="NCBI Taxonomy" id="2951803"/>
    <lineage>
        <taxon>Archaea</taxon>
        <taxon>Promethearchaeati</taxon>
        <taxon>Promethearchaeota</taxon>
        <taxon>Promethearchaeia</taxon>
        <taxon>Promethearchaeales</taxon>
        <taxon>Promethearchaeaceae</taxon>
        <taxon>Candidatus Lokiarchaeum</taxon>
    </lineage>
</organism>
<accession>A0ABY6HQ97</accession>
<proteinExistence type="predicted"/>
<dbReference type="EMBL" id="CP104013">
    <property type="protein sequence ID" value="UYP45684.1"/>
    <property type="molecule type" value="Genomic_DNA"/>
</dbReference>
<name>A0ABY6HQ97_9ARCH</name>
<protein>
    <submittedName>
        <fullName evidence="1">Uncharacterized protein</fullName>
    </submittedName>
</protein>
<keyword evidence="2" id="KW-1185">Reference proteome</keyword>
<evidence type="ECO:0000313" key="1">
    <source>
        <dbReference type="EMBL" id="UYP45684.1"/>
    </source>
</evidence>
<sequence length="174" mass="20823">MTIQTSEKENNIISNEVQNLKKNADKEIILDFMRQISTLTNRNIMIQKSLEFFFTLTSPKKIKYYDIIDKSQITCYMFEDFEFSHSKSVLPRNLPSSKQLFLWDTTQTMVILQIKLNYECIGYLLLADFQQPQYADQYIHLLLQISKYWGYFFNDVSLNQLMKTMRQIFSDFKL</sequence>
<reference evidence="1" key="1">
    <citation type="submission" date="2022-09" db="EMBL/GenBank/DDBJ databases">
        <title>Actin cytoskeleton and complex cell architecture in an #Asgard archaeon.</title>
        <authorList>
            <person name="Ponce Toledo R.I."/>
            <person name="Schleper C."/>
            <person name="Rodrigues Oliveira T."/>
            <person name="Wollweber F."/>
            <person name="Xu J."/>
            <person name="Rittmann S."/>
            <person name="Klingl A."/>
            <person name="Pilhofer M."/>
        </authorList>
    </citation>
    <scope>NUCLEOTIDE SEQUENCE</scope>
    <source>
        <strain evidence="1">B-35</strain>
    </source>
</reference>
<evidence type="ECO:0000313" key="2">
    <source>
        <dbReference type="Proteomes" id="UP001208689"/>
    </source>
</evidence>
<gene>
    <name evidence="1" type="ORF">NEF87_001969</name>
</gene>